<organism evidence="2 3">
    <name type="scientific">Croceivirga thetidis</name>
    <dbReference type="NCBI Taxonomy" id="2721623"/>
    <lineage>
        <taxon>Bacteria</taxon>
        <taxon>Pseudomonadati</taxon>
        <taxon>Bacteroidota</taxon>
        <taxon>Flavobacteriia</taxon>
        <taxon>Flavobacteriales</taxon>
        <taxon>Flavobacteriaceae</taxon>
        <taxon>Croceivirga</taxon>
    </lineage>
</organism>
<proteinExistence type="predicted"/>
<gene>
    <name evidence="2" type="ORF">HCU67_10730</name>
</gene>
<dbReference type="GO" id="GO:0032259">
    <property type="term" value="P:methylation"/>
    <property type="evidence" value="ECO:0007669"/>
    <property type="project" value="UniProtKB-KW"/>
</dbReference>
<evidence type="ECO:0000313" key="3">
    <source>
        <dbReference type="Proteomes" id="UP000718451"/>
    </source>
</evidence>
<accession>A0ABX1GR58</accession>
<name>A0ABX1GR58_9FLAO</name>
<dbReference type="GO" id="GO:0008168">
    <property type="term" value="F:methyltransferase activity"/>
    <property type="evidence" value="ECO:0007669"/>
    <property type="project" value="UniProtKB-KW"/>
</dbReference>
<dbReference type="Pfam" id="PF08241">
    <property type="entry name" value="Methyltransf_11"/>
    <property type="match status" value="1"/>
</dbReference>
<dbReference type="InterPro" id="IPR029063">
    <property type="entry name" value="SAM-dependent_MTases_sf"/>
</dbReference>
<keyword evidence="2" id="KW-0489">Methyltransferase</keyword>
<dbReference type="EMBL" id="JAAWWL010000002">
    <property type="protein sequence ID" value="NKI32420.1"/>
    <property type="molecule type" value="Genomic_DNA"/>
</dbReference>
<keyword evidence="3" id="KW-1185">Reference proteome</keyword>
<protein>
    <submittedName>
        <fullName evidence="2">Class I SAM-dependent methyltransferase</fullName>
    </submittedName>
</protein>
<comment type="caution">
    <text evidence="2">The sequence shown here is derived from an EMBL/GenBank/DDBJ whole genome shotgun (WGS) entry which is preliminary data.</text>
</comment>
<dbReference type="Proteomes" id="UP000718451">
    <property type="component" value="Unassembled WGS sequence"/>
</dbReference>
<evidence type="ECO:0000313" key="2">
    <source>
        <dbReference type="EMBL" id="NKI32420.1"/>
    </source>
</evidence>
<keyword evidence="2" id="KW-0808">Transferase</keyword>
<dbReference type="Gene3D" id="3.40.50.150">
    <property type="entry name" value="Vaccinia Virus protein VP39"/>
    <property type="match status" value="1"/>
</dbReference>
<dbReference type="CDD" id="cd02440">
    <property type="entry name" value="AdoMet_MTases"/>
    <property type="match status" value="1"/>
</dbReference>
<dbReference type="PANTHER" id="PTHR43861:SF1">
    <property type="entry name" value="TRANS-ACONITATE 2-METHYLTRANSFERASE"/>
    <property type="match status" value="1"/>
</dbReference>
<dbReference type="PANTHER" id="PTHR43861">
    <property type="entry name" value="TRANS-ACONITATE 2-METHYLTRANSFERASE-RELATED"/>
    <property type="match status" value="1"/>
</dbReference>
<dbReference type="SUPFAM" id="SSF53335">
    <property type="entry name" value="S-adenosyl-L-methionine-dependent methyltransferases"/>
    <property type="match status" value="1"/>
</dbReference>
<sequence>MVTKVSNHKCLWSLAESYSERIEYKPHNAFYDRPNTLRLLGEVKGKHILDAACGPGKYAEILMEQGATIEGFDISPKMVEMAHKRNKENGHFFIHDLSQPFSMFEPKQFDLVLCALAMHYVEDWNAVVKEFHRVLKDRGQVVISIEHPFFEYTYFKSKNYFKIEQVEATWTGSGGRVKVPSFRRPLMQCLTPFTDNGFHIEELLEPLPVPEFKELDPRHYKELREFPAFMMLRATKMNSIS</sequence>
<evidence type="ECO:0000259" key="1">
    <source>
        <dbReference type="Pfam" id="PF08241"/>
    </source>
</evidence>
<feature type="domain" description="Methyltransferase type 11" evidence="1">
    <location>
        <begin position="49"/>
        <end position="143"/>
    </location>
</feature>
<dbReference type="RefSeq" id="WP_168553490.1">
    <property type="nucleotide sequence ID" value="NZ_JAAWWL010000002.1"/>
</dbReference>
<dbReference type="InterPro" id="IPR013216">
    <property type="entry name" value="Methyltransf_11"/>
</dbReference>
<reference evidence="2 3" key="1">
    <citation type="submission" date="2020-04" db="EMBL/GenBank/DDBJ databases">
        <authorList>
            <person name="Yoon J."/>
        </authorList>
    </citation>
    <scope>NUCLEOTIDE SEQUENCE [LARGE SCALE GENOMIC DNA]</scope>
    <source>
        <strain evidence="2 3">DJ-13</strain>
    </source>
</reference>